<dbReference type="PANTHER" id="PTHR18034">
    <property type="entry name" value="CELL CYCLE CONTROL PROTEIN CWF22-RELATED"/>
    <property type="match status" value="1"/>
</dbReference>
<gene>
    <name evidence="8" type="primary">CWC22</name>
    <name evidence="8" type="ORF">A0J61_10272</name>
</gene>
<evidence type="ECO:0000256" key="6">
    <source>
        <dbReference type="SAM" id="MobiDB-lite"/>
    </source>
</evidence>
<dbReference type="EMBL" id="LUGH01001098">
    <property type="protein sequence ID" value="OBZ81678.1"/>
    <property type="molecule type" value="Genomic_DNA"/>
</dbReference>
<accession>A0A1C7MXZ1</accession>
<evidence type="ECO:0000313" key="8">
    <source>
        <dbReference type="EMBL" id="OBZ81678.1"/>
    </source>
</evidence>
<proteinExistence type="inferred from homology"/>
<dbReference type="Pfam" id="PF02854">
    <property type="entry name" value="MIF4G"/>
    <property type="match status" value="1"/>
</dbReference>
<protein>
    <submittedName>
        <fullName evidence="8">Pre-mRNA-splicing factor CWC22</fullName>
    </submittedName>
</protein>
<organism evidence="8 9">
    <name type="scientific">Choanephora cucurbitarum</name>
    <dbReference type="NCBI Taxonomy" id="101091"/>
    <lineage>
        <taxon>Eukaryota</taxon>
        <taxon>Fungi</taxon>
        <taxon>Fungi incertae sedis</taxon>
        <taxon>Mucoromycota</taxon>
        <taxon>Mucoromycotina</taxon>
        <taxon>Mucoromycetes</taxon>
        <taxon>Mucorales</taxon>
        <taxon>Mucorineae</taxon>
        <taxon>Choanephoraceae</taxon>
        <taxon>Choanephoroideae</taxon>
        <taxon>Choanephora</taxon>
    </lineage>
</organism>
<keyword evidence="3" id="KW-0507">mRNA processing</keyword>
<keyword evidence="4" id="KW-0508">mRNA splicing</keyword>
<dbReference type="SMART" id="SM00544">
    <property type="entry name" value="MA3"/>
    <property type="match status" value="1"/>
</dbReference>
<dbReference type="PANTHER" id="PTHR18034:SF3">
    <property type="entry name" value="PRE-MRNA-SPLICING FACTOR CWC22 HOMOLOG"/>
    <property type="match status" value="1"/>
</dbReference>
<feature type="region of interest" description="Disordered" evidence="6">
    <location>
        <begin position="541"/>
        <end position="702"/>
    </location>
</feature>
<dbReference type="InterPro" id="IPR003890">
    <property type="entry name" value="MIF4G-like_typ-3"/>
</dbReference>
<evidence type="ECO:0000256" key="5">
    <source>
        <dbReference type="ARBA" id="ARBA00023242"/>
    </source>
</evidence>
<dbReference type="InterPro" id="IPR003891">
    <property type="entry name" value="Initiation_fac_eIF4g_MI"/>
</dbReference>
<feature type="compositionally biased region" description="Basic residues" evidence="6">
    <location>
        <begin position="686"/>
        <end position="702"/>
    </location>
</feature>
<evidence type="ECO:0000313" key="9">
    <source>
        <dbReference type="Proteomes" id="UP000093000"/>
    </source>
</evidence>
<dbReference type="STRING" id="101091.A0A1C7MXZ1"/>
<dbReference type="GO" id="GO:0000398">
    <property type="term" value="P:mRNA splicing, via spliceosome"/>
    <property type="evidence" value="ECO:0007669"/>
    <property type="project" value="TreeGrafter"/>
</dbReference>
<dbReference type="GO" id="GO:0003723">
    <property type="term" value="F:RNA binding"/>
    <property type="evidence" value="ECO:0007669"/>
    <property type="project" value="InterPro"/>
</dbReference>
<dbReference type="Proteomes" id="UP000093000">
    <property type="component" value="Unassembled WGS sequence"/>
</dbReference>
<dbReference type="InParanoid" id="A0A1C7MXZ1"/>
<evidence type="ECO:0000256" key="2">
    <source>
        <dbReference type="ARBA" id="ARBA00006856"/>
    </source>
</evidence>
<dbReference type="SUPFAM" id="SSF48371">
    <property type="entry name" value="ARM repeat"/>
    <property type="match status" value="1"/>
</dbReference>
<feature type="domain" description="MI" evidence="7">
    <location>
        <begin position="344"/>
        <end position="460"/>
    </location>
</feature>
<dbReference type="SMART" id="SM00543">
    <property type="entry name" value="MIF4G"/>
    <property type="match status" value="1"/>
</dbReference>
<dbReference type="OrthoDB" id="1924287at2759"/>
<dbReference type="PROSITE" id="PS51366">
    <property type="entry name" value="MI"/>
    <property type="match status" value="1"/>
</dbReference>
<dbReference type="AlphaFoldDB" id="A0A1C7MXZ1"/>
<dbReference type="FunCoup" id="A0A1C7MXZ1">
    <property type="interactions" value="920"/>
</dbReference>
<reference evidence="8 9" key="1">
    <citation type="submission" date="2016-03" db="EMBL/GenBank/DDBJ databases">
        <title>Choanephora cucurbitarum.</title>
        <authorList>
            <person name="Min B."/>
            <person name="Park H."/>
            <person name="Park J.-H."/>
            <person name="Shin H.-D."/>
            <person name="Choi I.-G."/>
        </authorList>
    </citation>
    <scope>NUCLEOTIDE SEQUENCE [LARGE SCALE GENOMIC DNA]</scope>
    <source>
        <strain evidence="8 9">KUS-F28377</strain>
    </source>
</reference>
<dbReference type="InterPro" id="IPR016024">
    <property type="entry name" value="ARM-type_fold"/>
</dbReference>
<feature type="compositionally biased region" description="Basic residues" evidence="6">
    <location>
        <begin position="656"/>
        <end position="676"/>
    </location>
</feature>
<feature type="compositionally biased region" description="Basic and acidic residues" evidence="6">
    <location>
        <begin position="633"/>
        <end position="655"/>
    </location>
</feature>
<keyword evidence="9" id="KW-1185">Reference proteome</keyword>
<evidence type="ECO:0000259" key="7">
    <source>
        <dbReference type="PROSITE" id="PS51366"/>
    </source>
</evidence>
<sequence>MSSEVETATGRVDALKLSNTRAGGAYIPPHRLRQMQQSITDTSSEEYQRITWEALKKSINGLINKVNTSNIKMIIPELFGENLVRGRGLYCRSMMKAQQASLPFTPVYAAVTAVVNTKLPAVGALLLSRLVLQFRRAYRRNDKTSCLATTMFIAHLTNQLIADKVLALQILALLLERPTDDSVEIAVGFMREVGALLAQICPKANNAIYERFRAVLHEGEIDKRVQYMIEVLFQVRKDKYKDNQPVAQELDLVEEEDQITHNISLDDDDLEAEEMLNIFKFDPNYTENEERYNAIKAEILGDDEDQSGSDDESGSGSEESSEEEEDEEESKFEMLDKTNADVIEVRRKIYLTVMSSVNFEEACHKLMKINIPEGYEIELCNMIIECCSQERTYLKYYGLMAERFCKMNREWVDNFTHCFKDVYETIHRYETNRLRNIGKLFAHLFNTDSLPWTSFEIIRLTEEETTSASRIFVKILFQEINEFLGLKTLKERLLDPYMSESLAGMFPKDNPKNTRFAINYWTSIGLGAITEDLREWLRTAPQQSMRQNDSSDSDSDSSSSSTSSSSSSDSDSDSSSVSSRSSRSSMSTRSSRSRSRSSSYSRSDSVSSRSLSRSRNRKRYRSLSRSPSRRRRSPIDRRRRSPSDRRRRSPSDRRRSFSRSRSPSRSRVRKRSRYRSPSRSPSRSHSPVRRRRERSRTPIRRP</sequence>
<evidence type="ECO:0000256" key="1">
    <source>
        <dbReference type="ARBA" id="ARBA00004123"/>
    </source>
</evidence>
<evidence type="ECO:0000256" key="4">
    <source>
        <dbReference type="ARBA" id="ARBA00023187"/>
    </source>
</evidence>
<keyword evidence="5" id="KW-0539">Nucleus</keyword>
<feature type="compositionally biased region" description="Acidic residues" evidence="6">
    <location>
        <begin position="300"/>
        <end position="330"/>
    </location>
</feature>
<name>A0A1C7MXZ1_9FUNG</name>
<comment type="subcellular location">
    <subcellularLocation>
        <location evidence="1">Nucleus</location>
    </subcellularLocation>
</comment>
<dbReference type="Pfam" id="PF02847">
    <property type="entry name" value="MA3"/>
    <property type="match status" value="1"/>
</dbReference>
<dbReference type="GO" id="GO:0071013">
    <property type="term" value="C:catalytic step 2 spliceosome"/>
    <property type="evidence" value="ECO:0007669"/>
    <property type="project" value="TreeGrafter"/>
</dbReference>
<feature type="region of interest" description="Disordered" evidence="6">
    <location>
        <begin position="299"/>
        <end position="335"/>
    </location>
</feature>
<dbReference type="InterPro" id="IPR050781">
    <property type="entry name" value="CWC22_splicing_factor"/>
</dbReference>
<comment type="caution">
    <text evidence="8">The sequence shown here is derived from an EMBL/GenBank/DDBJ whole genome shotgun (WGS) entry which is preliminary data.</text>
</comment>
<feature type="compositionally biased region" description="Basic residues" evidence="6">
    <location>
        <begin position="612"/>
        <end position="632"/>
    </location>
</feature>
<dbReference type="FunFam" id="1.25.40.180:FF:000004">
    <property type="entry name" value="pre-mRNA-splicing factor CWC22 homolog"/>
    <property type="match status" value="1"/>
</dbReference>
<feature type="compositionally biased region" description="Low complexity" evidence="6">
    <location>
        <begin position="543"/>
        <end position="611"/>
    </location>
</feature>
<comment type="similarity">
    <text evidence="2">Belongs to the CWC22 family.</text>
</comment>
<evidence type="ECO:0000256" key="3">
    <source>
        <dbReference type="ARBA" id="ARBA00022664"/>
    </source>
</evidence>
<dbReference type="Gene3D" id="1.25.40.180">
    <property type="match status" value="2"/>
</dbReference>